<keyword evidence="7 9" id="KW-0030">Aminoacyl-tRNA synthetase</keyword>
<dbReference type="EMBL" id="LR217727">
    <property type="protein sequence ID" value="VFP85406.1"/>
    <property type="molecule type" value="Genomic_DNA"/>
</dbReference>
<dbReference type="Pfam" id="PF09334">
    <property type="entry name" value="tRNA-synt_1g"/>
    <property type="match status" value="1"/>
</dbReference>
<evidence type="ECO:0000259" key="14">
    <source>
        <dbReference type="Pfam" id="PF13603"/>
    </source>
</evidence>
<reference evidence="15" key="1">
    <citation type="submission" date="2019-02" db="EMBL/GenBank/DDBJ databases">
        <authorList>
            <person name="Manzano-Marin A."/>
            <person name="Manzano-Marin A."/>
        </authorList>
    </citation>
    <scope>NUCLEOTIDE SEQUENCE</scope>
    <source>
        <strain evidence="15">BuCipseudotsugae</strain>
    </source>
</reference>
<feature type="domain" description="Methionyl/Leucyl tRNA synthetase" evidence="13">
    <location>
        <begin position="42"/>
        <end position="181"/>
    </location>
</feature>
<dbReference type="InterPro" id="IPR025709">
    <property type="entry name" value="Leu_tRNA-synth_edit"/>
</dbReference>
<dbReference type="PROSITE" id="PS00178">
    <property type="entry name" value="AA_TRNA_LIGASE_I"/>
    <property type="match status" value="1"/>
</dbReference>
<dbReference type="Gene3D" id="2.20.28.290">
    <property type="match status" value="1"/>
</dbReference>
<dbReference type="SUPFAM" id="SSF52374">
    <property type="entry name" value="Nucleotidylyl transferase"/>
    <property type="match status" value="1"/>
</dbReference>
<dbReference type="InterPro" id="IPR015413">
    <property type="entry name" value="Methionyl/Leucyl_tRNA_Synth"/>
</dbReference>
<dbReference type="FunFam" id="3.40.50.620:FF:000003">
    <property type="entry name" value="Leucine--tRNA ligase"/>
    <property type="match status" value="1"/>
</dbReference>
<keyword evidence="4 9" id="KW-0547">Nucleotide-binding</keyword>
<dbReference type="Gene3D" id="1.10.730.10">
    <property type="entry name" value="Isoleucyl-tRNA Synthetase, Domain 1"/>
    <property type="match status" value="1"/>
</dbReference>
<dbReference type="PANTHER" id="PTHR43740">
    <property type="entry name" value="LEUCYL-TRNA SYNTHETASE"/>
    <property type="match status" value="1"/>
</dbReference>
<name>A0A451DFK8_9GAMM</name>
<dbReference type="Gene3D" id="3.10.20.590">
    <property type="match status" value="1"/>
</dbReference>
<evidence type="ECO:0000256" key="10">
    <source>
        <dbReference type="RuleBase" id="RU363035"/>
    </source>
</evidence>
<dbReference type="InterPro" id="IPR014729">
    <property type="entry name" value="Rossmann-like_a/b/a_fold"/>
</dbReference>
<sequence>MEENQYTPKEIELIVQKHWIKNKTFSVTEDERKQKFYCLPMMPYPSGKLHMGHVRNYTISDVIARYQRMLGKNVLQPIGWDAFGLPAEETAIKHKISPRKWTRQNISIMKQQLQSLGFSYDWNRELTTCKPEYYRWEQSFFIKLFHKNLVYKKKTIVNWCPVDKTVLANEQSQNGKCWRCGATITFKKISQWFIKITAYANELLKDLKLLRKWPKEVITMQKNWIGKSKGIQIKCKINHLDYFLKIYTTQPETIMGVTFFAISIYHPIISSILKKNTKIKKSLKNNSNIYNEYKKNDNLIGINTNLLVLHPITQEKLPLWITNYVKHDYATGAIMAVPGNSKIDYSFAKLYNIPVKLIFSKNINHHEKENRILINSHPFNNLTIKKARKTFSNILINKKIAKKCTHYKIKDWCISRQRYWGAPIPMYTNKKNQILPVPEQKLPVNLPNYIHNKKYTKSLKAYTSWLTTKIYGENVIRESDTFDTFMESSWYYARYTNPNFNKDILDIKSTKYWLPVDQYIGGVEHAVMHLIYFRFYHKLLRDFGYVNSQEPVKKLICQGMVMAESFYVRNSNGSKQWLSPNHLNIIRNKKGDIVNISQKNVSGNIIYAGKIKMSKSKNNGIEPDHIINQYGADTLRLFLMFAAPINKSLEWNSHSIIGMHRFLKRIWNFVHTIINVNNYKSTKKIKLYEKNNTNDQLNSTITKVTHDIQKKSSYNTAIAHIMKFFNFITKLYNKKKINSQYLLKSMKTIIKMLYPFTPHICFILWKKINKKKNCIDIEKWPIPKSYLILEKKSKIIVQINGKKRNIIQVNNNILKKEVIQLIIDNDKHKKYFHNKKIHKIIYIPLKIINFVLLEKKK</sequence>
<comment type="catalytic activity">
    <reaction evidence="8 9">
        <text>tRNA(Leu) + L-leucine + ATP = L-leucyl-tRNA(Leu) + AMP + diphosphate</text>
        <dbReference type="Rhea" id="RHEA:11688"/>
        <dbReference type="Rhea" id="RHEA-COMP:9613"/>
        <dbReference type="Rhea" id="RHEA-COMP:9622"/>
        <dbReference type="ChEBI" id="CHEBI:30616"/>
        <dbReference type="ChEBI" id="CHEBI:33019"/>
        <dbReference type="ChEBI" id="CHEBI:57427"/>
        <dbReference type="ChEBI" id="CHEBI:78442"/>
        <dbReference type="ChEBI" id="CHEBI:78494"/>
        <dbReference type="ChEBI" id="CHEBI:456215"/>
        <dbReference type="EC" id="6.1.1.4"/>
    </reaction>
</comment>
<feature type="domain" description="Aminoacyl-tRNA synthetase class Ia" evidence="11">
    <location>
        <begin position="611"/>
        <end position="651"/>
    </location>
</feature>
<evidence type="ECO:0000256" key="7">
    <source>
        <dbReference type="ARBA" id="ARBA00023146"/>
    </source>
</evidence>
<evidence type="ECO:0000259" key="12">
    <source>
        <dbReference type="Pfam" id="PF08264"/>
    </source>
</evidence>
<dbReference type="GO" id="GO:0006429">
    <property type="term" value="P:leucyl-tRNA aminoacylation"/>
    <property type="evidence" value="ECO:0007669"/>
    <property type="project" value="UniProtKB-UniRule"/>
</dbReference>
<organism evidence="15">
    <name type="scientific">Buchnera aphidicola</name>
    <name type="common">Cinara pseudotsugae</name>
    <dbReference type="NCBI Taxonomy" id="2518978"/>
    <lineage>
        <taxon>Bacteria</taxon>
        <taxon>Pseudomonadati</taxon>
        <taxon>Pseudomonadota</taxon>
        <taxon>Gammaproteobacteria</taxon>
        <taxon>Enterobacterales</taxon>
        <taxon>Erwiniaceae</taxon>
        <taxon>Buchnera</taxon>
    </lineage>
</organism>
<feature type="short sequence motif" description="'HIGH' region" evidence="9">
    <location>
        <begin position="43"/>
        <end position="53"/>
    </location>
</feature>
<dbReference type="PRINTS" id="PR00985">
    <property type="entry name" value="TRNASYNTHLEU"/>
</dbReference>
<evidence type="ECO:0000256" key="3">
    <source>
        <dbReference type="ARBA" id="ARBA00022598"/>
    </source>
</evidence>
<dbReference type="AlphaFoldDB" id="A0A451DFK8"/>
<evidence type="ECO:0000256" key="6">
    <source>
        <dbReference type="ARBA" id="ARBA00022917"/>
    </source>
</evidence>
<dbReference type="InterPro" id="IPR002300">
    <property type="entry name" value="aa-tRNA-synth_Ia"/>
</dbReference>
<dbReference type="NCBIfam" id="TIGR00396">
    <property type="entry name" value="leuS_bact"/>
    <property type="match status" value="1"/>
</dbReference>
<gene>
    <name evidence="9 15" type="primary">leuS</name>
    <name evidence="15" type="ORF">BUCIPSPA2889_287</name>
</gene>
<evidence type="ECO:0000259" key="13">
    <source>
        <dbReference type="Pfam" id="PF09334"/>
    </source>
</evidence>
<evidence type="ECO:0000256" key="9">
    <source>
        <dbReference type="HAMAP-Rule" id="MF_00049"/>
    </source>
</evidence>
<dbReference type="Pfam" id="PF08264">
    <property type="entry name" value="Anticodon_1"/>
    <property type="match status" value="1"/>
</dbReference>
<dbReference type="InterPro" id="IPR001412">
    <property type="entry name" value="aa-tRNA-synth_I_CS"/>
</dbReference>
<evidence type="ECO:0000256" key="2">
    <source>
        <dbReference type="ARBA" id="ARBA00022490"/>
    </source>
</evidence>
<dbReference type="Pfam" id="PF13603">
    <property type="entry name" value="tRNA-synt_1_2"/>
    <property type="match status" value="1"/>
</dbReference>
<proteinExistence type="inferred from homology"/>
<dbReference type="InterPro" id="IPR013155">
    <property type="entry name" value="M/V/L/I-tRNA-synth_anticd-bd"/>
</dbReference>
<evidence type="ECO:0000256" key="8">
    <source>
        <dbReference type="ARBA" id="ARBA00047469"/>
    </source>
</evidence>
<dbReference type="InterPro" id="IPR002302">
    <property type="entry name" value="Leu-tRNA-ligase"/>
</dbReference>
<comment type="subcellular location">
    <subcellularLocation>
        <location evidence="9">Cytoplasm</location>
    </subcellularLocation>
</comment>
<keyword evidence="6 9" id="KW-0648">Protein biosynthesis</keyword>
<dbReference type="PANTHER" id="PTHR43740:SF2">
    <property type="entry name" value="LEUCINE--TRNA LIGASE, MITOCHONDRIAL"/>
    <property type="match status" value="1"/>
</dbReference>
<dbReference type="InterPro" id="IPR009008">
    <property type="entry name" value="Val/Leu/Ile-tRNA-synth_edit"/>
</dbReference>
<feature type="domain" description="Methionyl/Valyl/Leucyl/Isoleucyl-tRNA synthetase anticodon-binding" evidence="12">
    <location>
        <begin position="696"/>
        <end position="816"/>
    </location>
</feature>
<accession>A0A451DFK8</accession>
<dbReference type="FunFam" id="1.10.730.10:FF:000002">
    <property type="entry name" value="Leucine--tRNA ligase"/>
    <property type="match status" value="1"/>
</dbReference>
<evidence type="ECO:0000313" key="15">
    <source>
        <dbReference type="EMBL" id="VFP85406.1"/>
    </source>
</evidence>
<evidence type="ECO:0000256" key="5">
    <source>
        <dbReference type="ARBA" id="ARBA00022840"/>
    </source>
</evidence>
<dbReference type="HAMAP" id="MF_00049_B">
    <property type="entry name" value="Leu_tRNA_synth_B"/>
    <property type="match status" value="1"/>
</dbReference>
<keyword evidence="2 9" id="KW-0963">Cytoplasm</keyword>
<evidence type="ECO:0000259" key="11">
    <source>
        <dbReference type="Pfam" id="PF00133"/>
    </source>
</evidence>
<feature type="domain" description="Aminoacyl-tRNA synthetase class Ia" evidence="11">
    <location>
        <begin position="408"/>
        <end position="564"/>
    </location>
</feature>
<keyword evidence="3 9" id="KW-0436">Ligase</keyword>
<dbReference type="Pfam" id="PF00133">
    <property type="entry name" value="tRNA-synt_1"/>
    <property type="match status" value="2"/>
</dbReference>
<dbReference type="GO" id="GO:0004823">
    <property type="term" value="F:leucine-tRNA ligase activity"/>
    <property type="evidence" value="ECO:0007669"/>
    <property type="project" value="UniProtKB-UniRule"/>
</dbReference>
<dbReference type="GO" id="GO:0005524">
    <property type="term" value="F:ATP binding"/>
    <property type="evidence" value="ECO:0007669"/>
    <property type="project" value="UniProtKB-UniRule"/>
</dbReference>
<dbReference type="Gene3D" id="3.40.50.620">
    <property type="entry name" value="HUPs"/>
    <property type="match status" value="2"/>
</dbReference>
<dbReference type="SUPFAM" id="SSF50677">
    <property type="entry name" value="ValRS/IleRS/LeuRS editing domain"/>
    <property type="match status" value="1"/>
</dbReference>
<feature type="domain" description="Leucyl-tRNA synthetase editing" evidence="14">
    <location>
        <begin position="222"/>
        <end position="393"/>
    </location>
</feature>
<dbReference type="GO" id="GO:0002161">
    <property type="term" value="F:aminoacyl-tRNA deacylase activity"/>
    <property type="evidence" value="ECO:0007669"/>
    <property type="project" value="InterPro"/>
</dbReference>
<dbReference type="GO" id="GO:0005829">
    <property type="term" value="C:cytosol"/>
    <property type="evidence" value="ECO:0007669"/>
    <property type="project" value="TreeGrafter"/>
</dbReference>
<dbReference type="CDD" id="cd07958">
    <property type="entry name" value="Anticodon_Ia_Leu_BEm"/>
    <property type="match status" value="1"/>
</dbReference>
<dbReference type="SUPFAM" id="SSF47323">
    <property type="entry name" value="Anticodon-binding domain of a subclass of class I aminoacyl-tRNA synthetases"/>
    <property type="match status" value="1"/>
</dbReference>
<dbReference type="EC" id="6.1.1.4" evidence="9"/>
<evidence type="ECO:0000256" key="1">
    <source>
        <dbReference type="ARBA" id="ARBA00005594"/>
    </source>
</evidence>
<feature type="short sequence motif" description="'KMSKS' region" evidence="9">
    <location>
        <begin position="612"/>
        <end position="616"/>
    </location>
</feature>
<dbReference type="CDD" id="cd00812">
    <property type="entry name" value="LeuRS_core"/>
    <property type="match status" value="1"/>
</dbReference>
<evidence type="ECO:0000256" key="4">
    <source>
        <dbReference type="ARBA" id="ARBA00022741"/>
    </source>
</evidence>
<protein>
    <recommendedName>
        <fullName evidence="9">Leucine--tRNA ligase</fullName>
        <ecNumber evidence="9">6.1.1.4</ecNumber>
    </recommendedName>
    <alternativeName>
        <fullName evidence="9">Leucyl-tRNA synthetase</fullName>
        <shortName evidence="9">LeuRS</shortName>
    </alternativeName>
</protein>
<feature type="binding site" evidence="9">
    <location>
        <position position="615"/>
    </location>
    <ligand>
        <name>ATP</name>
        <dbReference type="ChEBI" id="CHEBI:30616"/>
    </ligand>
</feature>
<dbReference type="InterPro" id="IPR009080">
    <property type="entry name" value="tRNAsynth_Ia_anticodon-bd"/>
</dbReference>
<comment type="similarity">
    <text evidence="1 9 10">Belongs to the class-I aminoacyl-tRNA synthetase family.</text>
</comment>
<keyword evidence="5 9" id="KW-0067">ATP-binding</keyword>